<dbReference type="InterPro" id="IPR052730">
    <property type="entry name" value="Sugar_ABC_transporter"/>
</dbReference>
<feature type="transmembrane region" description="Helical" evidence="5">
    <location>
        <begin position="160"/>
        <end position="182"/>
    </location>
</feature>
<dbReference type="Pfam" id="PF00528">
    <property type="entry name" value="BPD_transp_1"/>
    <property type="match status" value="1"/>
</dbReference>
<accession>A0A4R5PJZ2</accession>
<gene>
    <name evidence="7" type="ORF">E2A64_11370</name>
</gene>
<reference evidence="7 8" key="1">
    <citation type="journal article" date="2013" name="Int. J. Syst. Evol. Microbiol.">
        <title>Hoeflea suaedae sp. nov., an endophytic bacterium isolated from the root of the halophyte Suaeda maritima.</title>
        <authorList>
            <person name="Chung E.J."/>
            <person name="Park J.A."/>
            <person name="Pramanik P."/>
            <person name="Bibi F."/>
            <person name="Jeon C.O."/>
            <person name="Chung Y.R."/>
        </authorList>
    </citation>
    <scope>NUCLEOTIDE SEQUENCE [LARGE SCALE GENOMIC DNA]</scope>
    <source>
        <strain evidence="7 8">YC6898</strain>
    </source>
</reference>
<evidence type="ECO:0000256" key="5">
    <source>
        <dbReference type="RuleBase" id="RU363032"/>
    </source>
</evidence>
<proteinExistence type="inferred from homology"/>
<dbReference type="CDD" id="cd06261">
    <property type="entry name" value="TM_PBP2"/>
    <property type="match status" value="1"/>
</dbReference>
<dbReference type="AlphaFoldDB" id="A0A4R5PJZ2"/>
<dbReference type="PROSITE" id="PS50928">
    <property type="entry name" value="ABC_TM1"/>
    <property type="match status" value="1"/>
</dbReference>
<evidence type="ECO:0000256" key="1">
    <source>
        <dbReference type="ARBA" id="ARBA00004651"/>
    </source>
</evidence>
<feature type="transmembrane region" description="Helical" evidence="5">
    <location>
        <begin position="12"/>
        <end position="36"/>
    </location>
</feature>
<dbReference type="EMBL" id="SMSI01000002">
    <property type="protein sequence ID" value="TDH35905.1"/>
    <property type="molecule type" value="Genomic_DNA"/>
</dbReference>
<comment type="similarity">
    <text evidence="5">Belongs to the binding-protein-dependent transport system permease family.</text>
</comment>
<comment type="caution">
    <text evidence="7">The sequence shown here is derived from an EMBL/GenBank/DDBJ whole genome shotgun (WGS) entry which is preliminary data.</text>
</comment>
<sequence length="291" mass="32202">MKPQNNGAWLYLVPALAILGFAGVVPLVAVFNYSFFDIFTLDSAFWIGGEWYREILSSERFYASLGRSLLFSLIVLSVQMPLGVGIALLLRRSGRVSVFVLMLLAVPLVVPWNMIPTMWLSLINTENGLLGMALAKLGIGFDYKFNAVHTWIVLVAMDTWHWTGLVAVLAYAGLSGIPPAYYRAAAIDGASRYQVFRYIELPKIADVMFMALLLRFMDSFMIYIEAFRINAGGPDNATTFLSLDLGEAINGFSYGSAAAHSVIYFLMVLTIAWAFRTAMDRRGRASSEAIA</sequence>
<evidence type="ECO:0000256" key="4">
    <source>
        <dbReference type="ARBA" id="ARBA00023136"/>
    </source>
</evidence>
<name>A0A4R5PJZ2_9HYPH</name>
<evidence type="ECO:0000313" key="8">
    <source>
        <dbReference type="Proteomes" id="UP000295131"/>
    </source>
</evidence>
<feature type="domain" description="ABC transmembrane type-1" evidence="6">
    <location>
        <begin position="65"/>
        <end position="275"/>
    </location>
</feature>
<feature type="transmembrane region" description="Helical" evidence="5">
    <location>
        <begin position="252"/>
        <end position="275"/>
    </location>
</feature>
<dbReference type="RefSeq" id="WP_133284606.1">
    <property type="nucleotide sequence ID" value="NZ_SMSI01000002.1"/>
</dbReference>
<protein>
    <submittedName>
        <fullName evidence="7">Sugar ABC transporter permease</fullName>
    </submittedName>
</protein>
<comment type="subcellular location">
    <subcellularLocation>
        <location evidence="1 5">Cell membrane</location>
        <topology evidence="1 5">Multi-pass membrane protein</topology>
    </subcellularLocation>
</comment>
<evidence type="ECO:0000256" key="3">
    <source>
        <dbReference type="ARBA" id="ARBA00022989"/>
    </source>
</evidence>
<dbReference type="GO" id="GO:0005886">
    <property type="term" value="C:plasma membrane"/>
    <property type="evidence" value="ECO:0007669"/>
    <property type="project" value="UniProtKB-SubCell"/>
</dbReference>
<keyword evidence="8" id="KW-1185">Reference proteome</keyword>
<dbReference type="GO" id="GO:0055085">
    <property type="term" value="P:transmembrane transport"/>
    <property type="evidence" value="ECO:0007669"/>
    <property type="project" value="InterPro"/>
</dbReference>
<dbReference type="InterPro" id="IPR035906">
    <property type="entry name" value="MetI-like_sf"/>
</dbReference>
<keyword evidence="2 5" id="KW-0812">Transmembrane</keyword>
<evidence type="ECO:0000259" key="6">
    <source>
        <dbReference type="PROSITE" id="PS50928"/>
    </source>
</evidence>
<dbReference type="Gene3D" id="1.10.3720.10">
    <property type="entry name" value="MetI-like"/>
    <property type="match status" value="1"/>
</dbReference>
<keyword evidence="4 5" id="KW-0472">Membrane</keyword>
<evidence type="ECO:0000313" key="7">
    <source>
        <dbReference type="EMBL" id="TDH35905.1"/>
    </source>
</evidence>
<keyword evidence="3 5" id="KW-1133">Transmembrane helix</keyword>
<dbReference type="SUPFAM" id="SSF161098">
    <property type="entry name" value="MetI-like"/>
    <property type="match status" value="1"/>
</dbReference>
<feature type="transmembrane region" description="Helical" evidence="5">
    <location>
        <begin position="96"/>
        <end position="115"/>
    </location>
</feature>
<feature type="transmembrane region" description="Helical" evidence="5">
    <location>
        <begin position="69"/>
        <end position="89"/>
    </location>
</feature>
<dbReference type="Proteomes" id="UP000295131">
    <property type="component" value="Unassembled WGS sequence"/>
</dbReference>
<keyword evidence="5" id="KW-0813">Transport</keyword>
<evidence type="ECO:0000256" key="2">
    <source>
        <dbReference type="ARBA" id="ARBA00022692"/>
    </source>
</evidence>
<dbReference type="PANTHER" id="PTHR43759">
    <property type="entry name" value="TREHALOSE TRANSPORT SYSTEM PERMEASE PROTEIN SUGA"/>
    <property type="match status" value="1"/>
</dbReference>
<organism evidence="7 8">
    <name type="scientific">Pseudohoeflea suaedae</name>
    <dbReference type="NCBI Taxonomy" id="877384"/>
    <lineage>
        <taxon>Bacteria</taxon>
        <taxon>Pseudomonadati</taxon>
        <taxon>Pseudomonadota</taxon>
        <taxon>Alphaproteobacteria</taxon>
        <taxon>Hyphomicrobiales</taxon>
        <taxon>Rhizobiaceae</taxon>
        <taxon>Pseudohoeflea</taxon>
    </lineage>
</organism>
<feature type="transmembrane region" description="Helical" evidence="5">
    <location>
        <begin position="203"/>
        <end position="224"/>
    </location>
</feature>
<dbReference type="InterPro" id="IPR000515">
    <property type="entry name" value="MetI-like"/>
</dbReference>
<dbReference type="OrthoDB" id="9785347at2"/>
<dbReference type="PANTHER" id="PTHR43759:SF1">
    <property type="entry name" value="GLUCOSE IMPORT SYSTEM PERMEASE PROTEIN GLCT"/>
    <property type="match status" value="1"/>
</dbReference>